<feature type="non-terminal residue" evidence="2">
    <location>
        <position position="67"/>
    </location>
</feature>
<dbReference type="STRING" id="86630.A0A367IJZ6"/>
<keyword evidence="3" id="KW-1185">Reference proteome</keyword>
<sequence length="67" mass="7826">FEYIGIIIVGAFIITWVVSAIIYRLAGYKQLEREFDTYDPERIRKTALSDERLKVTDEKDRALDATE</sequence>
<keyword evidence="1" id="KW-1133">Transmembrane helix</keyword>
<feature type="non-terminal residue" evidence="2">
    <location>
        <position position="1"/>
    </location>
</feature>
<dbReference type="AlphaFoldDB" id="A0A367IJZ6"/>
<dbReference type="Proteomes" id="UP000252139">
    <property type="component" value="Unassembled WGS sequence"/>
</dbReference>
<reference evidence="2 3" key="1">
    <citation type="journal article" date="2018" name="G3 (Bethesda)">
        <title>Phylogenetic and Phylogenomic Definition of Rhizopus Species.</title>
        <authorList>
            <person name="Gryganskyi A.P."/>
            <person name="Golan J."/>
            <person name="Dolatabadi S."/>
            <person name="Mondo S."/>
            <person name="Robb S."/>
            <person name="Idnurm A."/>
            <person name="Muszewska A."/>
            <person name="Steczkiewicz K."/>
            <person name="Masonjones S."/>
            <person name="Liao H.L."/>
            <person name="Gajdeczka M.T."/>
            <person name="Anike F."/>
            <person name="Vuek A."/>
            <person name="Anishchenko I.M."/>
            <person name="Voigt K."/>
            <person name="de Hoog G.S."/>
            <person name="Smith M.E."/>
            <person name="Heitman J."/>
            <person name="Vilgalys R."/>
            <person name="Stajich J.E."/>
        </authorList>
    </citation>
    <scope>NUCLEOTIDE SEQUENCE [LARGE SCALE GENOMIC DNA]</scope>
    <source>
        <strain evidence="2 3">CBS 357.93</strain>
    </source>
</reference>
<proteinExistence type="predicted"/>
<dbReference type="EMBL" id="PJQL01005496">
    <property type="protein sequence ID" value="RCH77990.1"/>
    <property type="molecule type" value="Genomic_DNA"/>
</dbReference>
<keyword evidence="1" id="KW-0812">Transmembrane</keyword>
<protein>
    <submittedName>
        <fullName evidence="2">Uncharacterized protein</fullName>
    </submittedName>
</protein>
<name>A0A367IJZ6_RHIAZ</name>
<gene>
    <name evidence="2" type="ORF">CU097_002336</name>
</gene>
<keyword evidence="1" id="KW-0472">Membrane</keyword>
<evidence type="ECO:0000313" key="3">
    <source>
        <dbReference type="Proteomes" id="UP000252139"/>
    </source>
</evidence>
<evidence type="ECO:0000256" key="1">
    <source>
        <dbReference type="SAM" id="Phobius"/>
    </source>
</evidence>
<comment type="caution">
    <text evidence="2">The sequence shown here is derived from an EMBL/GenBank/DDBJ whole genome shotgun (WGS) entry which is preliminary data.</text>
</comment>
<evidence type="ECO:0000313" key="2">
    <source>
        <dbReference type="EMBL" id="RCH77990.1"/>
    </source>
</evidence>
<accession>A0A367IJZ6</accession>
<feature type="transmembrane region" description="Helical" evidence="1">
    <location>
        <begin position="6"/>
        <end position="26"/>
    </location>
</feature>
<organism evidence="2 3">
    <name type="scientific">Rhizopus azygosporus</name>
    <name type="common">Rhizopus microsporus var. azygosporus</name>
    <dbReference type="NCBI Taxonomy" id="86630"/>
    <lineage>
        <taxon>Eukaryota</taxon>
        <taxon>Fungi</taxon>
        <taxon>Fungi incertae sedis</taxon>
        <taxon>Mucoromycota</taxon>
        <taxon>Mucoromycotina</taxon>
        <taxon>Mucoromycetes</taxon>
        <taxon>Mucorales</taxon>
        <taxon>Mucorineae</taxon>
        <taxon>Rhizopodaceae</taxon>
        <taxon>Rhizopus</taxon>
    </lineage>
</organism>